<evidence type="ECO:0000256" key="2">
    <source>
        <dbReference type="ARBA" id="ARBA00006375"/>
    </source>
</evidence>
<feature type="repeat" description="Solcar" evidence="9">
    <location>
        <begin position="309"/>
        <end position="403"/>
    </location>
</feature>
<name>A0A7S3PHQ4_9STRA</name>
<dbReference type="GO" id="GO:0051724">
    <property type="term" value="F:NAD transmembrane transporter activity"/>
    <property type="evidence" value="ECO:0007669"/>
    <property type="project" value="TreeGrafter"/>
</dbReference>
<evidence type="ECO:0000256" key="4">
    <source>
        <dbReference type="ARBA" id="ARBA00022692"/>
    </source>
</evidence>
<evidence type="ECO:0000256" key="8">
    <source>
        <dbReference type="ARBA" id="ARBA00023140"/>
    </source>
</evidence>
<feature type="transmembrane region" description="Helical" evidence="12">
    <location>
        <begin position="66"/>
        <end position="86"/>
    </location>
</feature>
<keyword evidence="5" id="KW-0677">Repeat</keyword>
<evidence type="ECO:0000256" key="1">
    <source>
        <dbReference type="ARBA" id="ARBA00004585"/>
    </source>
</evidence>
<dbReference type="PANTHER" id="PTHR45939">
    <property type="entry name" value="PEROXISOMAL MEMBRANE PROTEIN PMP34-RELATED"/>
    <property type="match status" value="1"/>
</dbReference>
<dbReference type="Pfam" id="PF00153">
    <property type="entry name" value="Mito_carr"/>
    <property type="match status" value="3"/>
</dbReference>
<comment type="similarity">
    <text evidence="2 10">Belongs to the mitochondrial carrier (TC 2.A.29) family.</text>
</comment>
<comment type="subcellular location">
    <subcellularLocation>
        <location evidence="1">Peroxisome membrane</location>
        <topology evidence="1">Multi-pass membrane protein</topology>
    </subcellularLocation>
</comment>
<dbReference type="PROSITE" id="PS50920">
    <property type="entry name" value="SOLCAR"/>
    <property type="match status" value="3"/>
</dbReference>
<evidence type="ECO:0000313" key="13">
    <source>
        <dbReference type="EMBL" id="CAE0439147.1"/>
    </source>
</evidence>
<dbReference type="GO" id="GO:0005347">
    <property type="term" value="F:ATP transmembrane transporter activity"/>
    <property type="evidence" value="ECO:0007669"/>
    <property type="project" value="TreeGrafter"/>
</dbReference>
<keyword evidence="7 9" id="KW-0472">Membrane</keyword>
<dbReference type="GO" id="GO:0015228">
    <property type="term" value="F:coenzyme A transmembrane transporter activity"/>
    <property type="evidence" value="ECO:0007669"/>
    <property type="project" value="TreeGrafter"/>
</dbReference>
<dbReference type="PANTHER" id="PTHR45939:SF5">
    <property type="entry name" value="PEROXISOMAL MEMBRANE PROTEIN PMP34"/>
    <property type="match status" value="1"/>
</dbReference>
<accession>A0A7S3PHQ4</accession>
<dbReference type="GO" id="GO:0044610">
    <property type="term" value="F:FMN transmembrane transporter activity"/>
    <property type="evidence" value="ECO:0007669"/>
    <property type="project" value="TreeGrafter"/>
</dbReference>
<feature type="repeat" description="Solcar" evidence="9">
    <location>
        <begin position="63"/>
        <end position="148"/>
    </location>
</feature>
<evidence type="ECO:0000256" key="11">
    <source>
        <dbReference type="SAM" id="MobiDB-lite"/>
    </source>
</evidence>
<evidence type="ECO:0000256" key="9">
    <source>
        <dbReference type="PROSITE-ProRule" id="PRU00282"/>
    </source>
</evidence>
<dbReference type="InterPro" id="IPR023395">
    <property type="entry name" value="MCP_dom_sf"/>
</dbReference>
<evidence type="ECO:0000256" key="3">
    <source>
        <dbReference type="ARBA" id="ARBA00022448"/>
    </source>
</evidence>
<dbReference type="GO" id="GO:0080122">
    <property type="term" value="F:AMP transmembrane transporter activity"/>
    <property type="evidence" value="ECO:0007669"/>
    <property type="project" value="TreeGrafter"/>
</dbReference>
<dbReference type="GO" id="GO:0015230">
    <property type="term" value="F:FAD transmembrane transporter activity"/>
    <property type="evidence" value="ECO:0007669"/>
    <property type="project" value="TreeGrafter"/>
</dbReference>
<sequence>MVTQHSALKMGKESLSMSETQKGSSRRKTGAVTVATVATLTASFVSATSRRNRLTLYHTLFSRTTFASAVAGCMGSVAAMALCYPLERVRTIAQLKRNGTSNSVYTIIKEIVNIEGWGGLYFGLRPVLIALGTSNFVYFYFYSLLKVLYQGLRKQNGELSGLANLLIASIAGSLNVLITTPLWVVVTRLSAQMKKRSVEKINSKCELISTLAVPSNNDSQNYSSLSDGLMRIAKEEGISELWSGTMASLILVSNPSVQFASYERLKRWMLSYKFGVIPSEENMENLEELINNVETMDVPGDVSLENPDLNSYDYLILGAAAKMIATLVTYPLQIAQAKMRADAGKETSHGEIKKTYSGTLDCLFKVFNDEGILGLYKGMDAKLLQTCLTSAFMFAFYEKIYSFIFRLMVRRRLTSTST</sequence>
<feature type="region of interest" description="Disordered" evidence="11">
    <location>
        <begin position="1"/>
        <end position="28"/>
    </location>
</feature>
<evidence type="ECO:0000256" key="12">
    <source>
        <dbReference type="SAM" id="Phobius"/>
    </source>
</evidence>
<organism evidence="13">
    <name type="scientific">Aplanochytrium stocchinoi</name>
    <dbReference type="NCBI Taxonomy" id="215587"/>
    <lineage>
        <taxon>Eukaryota</taxon>
        <taxon>Sar</taxon>
        <taxon>Stramenopiles</taxon>
        <taxon>Bigyra</taxon>
        <taxon>Labyrinthulomycetes</taxon>
        <taxon>Thraustochytrida</taxon>
        <taxon>Thraustochytriidae</taxon>
        <taxon>Aplanochytrium</taxon>
    </lineage>
</organism>
<gene>
    <name evidence="13" type="ORF">ASTO00021_LOCUS9371</name>
</gene>
<evidence type="ECO:0000256" key="10">
    <source>
        <dbReference type="RuleBase" id="RU000488"/>
    </source>
</evidence>
<reference evidence="13" key="1">
    <citation type="submission" date="2021-01" db="EMBL/GenBank/DDBJ databases">
        <authorList>
            <person name="Corre E."/>
            <person name="Pelletier E."/>
            <person name="Niang G."/>
            <person name="Scheremetjew M."/>
            <person name="Finn R."/>
            <person name="Kale V."/>
            <person name="Holt S."/>
            <person name="Cochrane G."/>
            <person name="Meng A."/>
            <person name="Brown T."/>
            <person name="Cohen L."/>
        </authorList>
    </citation>
    <scope>NUCLEOTIDE SEQUENCE</scope>
    <source>
        <strain evidence="13">GSBS06</strain>
    </source>
</reference>
<dbReference type="GO" id="GO:0015217">
    <property type="term" value="F:ADP transmembrane transporter activity"/>
    <property type="evidence" value="ECO:0007669"/>
    <property type="project" value="TreeGrafter"/>
</dbReference>
<dbReference type="GO" id="GO:0005778">
    <property type="term" value="C:peroxisomal membrane"/>
    <property type="evidence" value="ECO:0007669"/>
    <property type="project" value="UniProtKB-SubCell"/>
</dbReference>
<dbReference type="InterPro" id="IPR052217">
    <property type="entry name" value="Mito/Peroxisomal_Carrier"/>
</dbReference>
<dbReference type="AlphaFoldDB" id="A0A7S3PHQ4"/>
<dbReference type="EMBL" id="HBIN01012445">
    <property type="protein sequence ID" value="CAE0439147.1"/>
    <property type="molecule type" value="Transcribed_RNA"/>
</dbReference>
<feature type="repeat" description="Solcar" evidence="9">
    <location>
        <begin position="159"/>
        <end position="268"/>
    </location>
</feature>
<protein>
    <recommendedName>
        <fullName evidence="14">ADP,ATP carrier protein</fullName>
    </recommendedName>
</protein>
<feature type="transmembrane region" description="Helical" evidence="12">
    <location>
        <begin position="127"/>
        <end position="145"/>
    </location>
</feature>
<dbReference type="InterPro" id="IPR018108">
    <property type="entry name" value="MCP_transmembrane"/>
</dbReference>
<keyword evidence="3 10" id="KW-0813">Transport</keyword>
<keyword evidence="8" id="KW-0576">Peroxisome</keyword>
<evidence type="ECO:0008006" key="14">
    <source>
        <dbReference type="Google" id="ProtNLM"/>
    </source>
</evidence>
<dbReference type="Gene3D" id="1.50.40.10">
    <property type="entry name" value="Mitochondrial carrier domain"/>
    <property type="match status" value="1"/>
</dbReference>
<evidence type="ECO:0000256" key="6">
    <source>
        <dbReference type="ARBA" id="ARBA00022989"/>
    </source>
</evidence>
<evidence type="ECO:0000256" key="7">
    <source>
        <dbReference type="ARBA" id="ARBA00023136"/>
    </source>
</evidence>
<evidence type="ECO:0000256" key="5">
    <source>
        <dbReference type="ARBA" id="ARBA00022737"/>
    </source>
</evidence>
<proteinExistence type="inferred from homology"/>
<keyword evidence="4 9" id="KW-0812">Transmembrane</keyword>
<dbReference type="SUPFAM" id="SSF103506">
    <property type="entry name" value="Mitochondrial carrier"/>
    <property type="match status" value="1"/>
</dbReference>
<keyword evidence="6 12" id="KW-1133">Transmembrane helix</keyword>
<feature type="transmembrane region" description="Helical" evidence="12">
    <location>
        <begin position="165"/>
        <end position="186"/>
    </location>
</feature>